<evidence type="ECO:0000313" key="1">
    <source>
        <dbReference type="EMBL" id="KJU85215.1"/>
    </source>
</evidence>
<reference evidence="1 2" key="1">
    <citation type="submission" date="2015-02" db="EMBL/GenBank/DDBJ databases">
        <title>Single-cell genomics of uncultivated deep-branching MTB reveals a conserved set of magnetosome genes.</title>
        <authorList>
            <person name="Kolinko S."/>
            <person name="Richter M."/>
            <person name="Glockner F.O."/>
            <person name="Brachmann A."/>
            <person name="Schuler D."/>
        </authorList>
    </citation>
    <scope>NUCLEOTIDE SEQUENCE [LARGE SCALE GENOMIC DNA]</scope>
    <source>
        <strain evidence="1">TM-1</strain>
    </source>
</reference>
<organism evidence="1 2">
    <name type="scientific">Candidatus Magnetobacterium bavaricum</name>
    <dbReference type="NCBI Taxonomy" id="29290"/>
    <lineage>
        <taxon>Bacteria</taxon>
        <taxon>Pseudomonadati</taxon>
        <taxon>Nitrospirota</taxon>
        <taxon>Thermodesulfovibrionia</taxon>
        <taxon>Thermodesulfovibrionales</taxon>
        <taxon>Candidatus Magnetobacteriaceae</taxon>
        <taxon>Candidatus Magnetobacterium</taxon>
    </lineage>
</organism>
<dbReference type="Proteomes" id="UP000033423">
    <property type="component" value="Unassembled WGS sequence"/>
</dbReference>
<evidence type="ECO:0008006" key="3">
    <source>
        <dbReference type="Google" id="ProtNLM"/>
    </source>
</evidence>
<comment type="caution">
    <text evidence="1">The sequence shown here is derived from an EMBL/GenBank/DDBJ whole genome shotgun (WGS) entry which is preliminary data.</text>
</comment>
<dbReference type="AlphaFoldDB" id="A0A0F3GTB5"/>
<protein>
    <recommendedName>
        <fullName evidence="3">DUF1640 domain-containing protein</fullName>
    </recommendedName>
</protein>
<dbReference type="EMBL" id="LACI01001119">
    <property type="protein sequence ID" value="KJU85215.1"/>
    <property type="molecule type" value="Genomic_DNA"/>
</dbReference>
<keyword evidence="2" id="KW-1185">Reference proteome</keyword>
<accession>A0A0F3GTB5</accession>
<gene>
    <name evidence="1" type="ORF">MBAV_002591</name>
</gene>
<sequence length="96" mass="10938">MSKTIELYNLLKDKIGEEATKVLIDTFDEVTEKARNEAATKADLQVLRTELKTDMQVLKTEIEAKLAELKADILKWTFLFWTGQLVAMAALLKFFG</sequence>
<evidence type="ECO:0000313" key="2">
    <source>
        <dbReference type="Proteomes" id="UP000033423"/>
    </source>
</evidence>
<name>A0A0F3GTB5_9BACT</name>
<feature type="non-terminal residue" evidence="1">
    <location>
        <position position="96"/>
    </location>
</feature>
<proteinExistence type="predicted"/>